<dbReference type="InterPro" id="IPR023174">
    <property type="entry name" value="PDEase_CS"/>
</dbReference>
<keyword evidence="12" id="KW-0142">cGMP-binding</keyword>
<evidence type="ECO:0000256" key="5">
    <source>
        <dbReference type="ARBA" id="ARBA00022535"/>
    </source>
</evidence>
<feature type="binding site" evidence="18">
    <location>
        <position position="548"/>
    </location>
    <ligand>
        <name>Zn(2+)</name>
        <dbReference type="ChEBI" id="CHEBI:29105"/>
        <label>1</label>
    </ligand>
</feature>
<feature type="binding site" evidence="17">
    <location>
        <position position="649"/>
    </location>
    <ligand>
        <name>AMP</name>
        <dbReference type="ChEBI" id="CHEBI:456215"/>
    </ligand>
</feature>
<feature type="binding site" evidence="17">
    <location>
        <position position="549"/>
    </location>
    <ligand>
        <name>AMP</name>
        <dbReference type="ChEBI" id="CHEBI:456215"/>
    </ligand>
</feature>
<dbReference type="Pfam" id="PF01590">
    <property type="entry name" value="GAF"/>
    <property type="match status" value="2"/>
</dbReference>
<evidence type="ECO:0000256" key="13">
    <source>
        <dbReference type="ARBA" id="ARBA00036079"/>
    </source>
</evidence>
<evidence type="ECO:0000313" key="22">
    <source>
        <dbReference type="Ensembl" id="ENSPMGP00000004505.1"/>
    </source>
</evidence>
<dbReference type="FunFam" id="3.30.450.40:FF:000015">
    <property type="entry name" value="Phosphodiesterase"/>
    <property type="match status" value="1"/>
</dbReference>
<dbReference type="PANTHER" id="PTHR11347">
    <property type="entry name" value="CYCLIC NUCLEOTIDE PHOSPHODIESTERASE"/>
    <property type="match status" value="1"/>
</dbReference>
<dbReference type="InterPro" id="IPR036971">
    <property type="entry name" value="PDEase_catalytic_dom_sf"/>
</dbReference>
<dbReference type="Gene3D" id="3.30.450.40">
    <property type="match status" value="2"/>
</dbReference>
<dbReference type="GO" id="GO:0046872">
    <property type="term" value="F:metal ion binding"/>
    <property type="evidence" value="ECO:0007669"/>
    <property type="project" value="UniProtKB-KW"/>
</dbReference>
<keyword evidence="10 19" id="KW-0378">Hydrolase</keyword>
<comment type="similarity">
    <text evidence="3 19">Belongs to the cyclic nucleotide phosphodiesterase family.</text>
</comment>
<dbReference type="EC" id="3.1.4.-" evidence="19"/>
<evidence type="ECO:0000256" key="6">
    <source>
        <dbReference type="ARBA" id="ARBA00022553"/>
    </source>
</evidence>
<protein>
    <recommendedName>
        <fullName evidence="19">Phosphodiesterase</fullName>
        <ecNumber evidence="19">3.1.4.-</ecNumber>
    </recommendedName>
</protein>
<dbReference type="Proteomes" id="UP000261520">
    <property type="component" value="Unplaced"/>
</dbReference>
<dbReference type="Pfam" id="PF00233">
    <property type="entry name" value="PDEase_I"/>
    <property type="match status" value="1"/>
</dbReference>
<evidence type="ECO:0000256" key="3">
    <source>
        <dbReference type="ARBA" id="ARBA00007648"/>
    </source>
</evidence>
<dbReference type="GO" id="GO:0047555">
    <property type="term" value="F:3',5'-cyclic-GMP phosphodiesterase activity"/>
    <property type="evidence" value="ECO:0007669"/>
    <property type="project" value="UniProtKB-EC"/>
</dbReference>
<dbReference type="FunFam" id="3.30.450.40:FF:000004">
    <property type="entry name" value="Phosphodiesterase"/>
    <property type="match status" value="1"/>
</dbReference>
<evidence type="ECO:0000256" key="12">
    <source>
        <dbReference type="ARBA" id="ARBA00022992"/>
    </source>
</evidence>
<reference evidence="22" key="1">
    <citation type="submission" date="2025-08" db="UniProtKB">
        <authorList>
            <consortium name="Ensembl"/>
        </authorList>
    </citation>
    <scope>IDENTIFICATION</scope>
</reference>
<dbReference type="PROSITE" id="PS51845">
    <property type="entry name" value="PDEASE_I_2"/>
    <property type="match status" value="1"/>
</dbReference>
<evidence type="ECO:0000256" key="2">
    <source>
        <dbReference type="ARBA" id="ARBA00001947"/>
    </source>
</evidence>
<feature type="binding site" evidence="18">
    <location>
        <position position="549"/>
    </location>
    <ligand>
        <name>Zn(2+)</name>
        <dbReference type="ChEBI" id="CHEBI:29105"/>
        <label>2</label>
    </ligand>
</feature>
<evidence type="ECO:0000256" key="11">
    <source>
        <dbReference type="ARBA" id="ARBA00022833"/>
    </source>
</evidence>
<keyword evidence="23" id="KW-1185">Reference proteome</keyword>
<dbReference type="SMART" id="SM00065">
    <property type="entry name" value="GAF"/>
    <property type="match status" value="2"/>
</dbReference>
<feature type="region of interest" description="Disordered" evidence="20">
    <location>
        <begin position="16"/>
        <end position="43"/>
    </location>
</feature>
<organism evidence="22 23">
    <name type="scientific">Periophthalmus magnuspinnatus</name>
    <dbReference type="NCBI Taxonomy" id="409849"/>
    <lineage>
        <taxon>Eukaryota</taxon>
        <taxon>Metazoa</taxon>
        <taxon>Chordata</taxon>
        <taxon>Craniata</taxon>
        <taxon>Vertebrata</taxon>
        <taxon>Euteleostomi</taxon>
        <taxon>Actinopterygii</taxon>
        <taxon>Neopterygii</taxon>
        <taxon>Teleostei</taxon>
        <taxon>Neoteleostei</taxon>
        <taxon>Acanthomorphata</taxon>
        <taxon>Gobiaria</taxon>
        <taxon>Gobiiformes</taxon>
        <taxon>Gobioidei</taxon>
        <taxon>Gobiidae</taxon>
        <taxon>Oxudercinae</taxon>
        <taxon>Periophthalmus</taxon>
    </lineage>
</organism>
<feature type="binding site" evidence="18">
    <location>
        <position position="512"/>
    </location>
    <ligand>
        <name>Zn(2+)</name>
        <dbReference type="ChEBI" id="CHEBI:29105"/>
        <label>1</label>
    </ligand>
</feature>
<keyword evidence="6" id="KW-0597">Phosphoprotein</keyword>
<proteinExistence type="inferred from homology"/>
<evidence type="ECO:0000256" key="8">
    <source>
        <dbReference type="ARBA" id="ARBA00022737"/>
    </source>
</evidence>
<comment type="catalytic activity">
    <reaction evidence="13">
        <text>3',5'-cyclic GMP + H2O = GMP + H(+)</text>
        <dbReference type="Rhea" id="RHEA:16957"/>
        <dbReference type="ChEBI" id="CHEBI:15377"/>
        <dbReference type="ChEBI" id="CHEBI:15378"/>
        <dbReference type="ChEBI" id="CHEBI:57746"/>
        <dbReference type="ChEBI" id="CHEBI:58115"/>
        <dbReference type="EC" id="3.1.4.35"/>
    </reaction>
    <physiologicalReaction direction="left-to-right" evidence="13">
        <dbReference type="Rhea" id="RHEA:16958"/>
    </physiologicalReaction>
</comment>
<dbReference type="InterPro" id="IPR002073">
    <property type="entry name" value="PDEase_catalytic_dom"/>
</dbReference>
<reference evidence="22" key="2">
    <citation type="submission" date="2025-09" db="UniProtKB">
        <authorList>
            <consortium name="Ensembl"/>
        </authorList>
    </citation>
    <scope>IDENTIFICATION</scope>
</reference>
<dbReference type="GO" id="GO:0030553">
    <property type="term" value="F:cGMP binding"/>
    <property type="evidence" value="ECO:0007669"/>
    <property type="project" value="UniProtKB-KW"/>
</dbReference>
<dbReference type="Gene3D" id="1.10.1300.10">
    <property type="entry name" value="3'5'-cyclic nucleotide phosphodiesterase, catalytic domain"/>
    <property type="match status" value="1"/>
</dbReference>
<feature type="binding site" evidence="17">
    <location>
        <begin position="508"/>
        <end position="512"/>
    </location>
    <ligand>
        <name>AMP</name>
        <dbReference type="ChEBI" id="CHEBI:456215"/>
    </ligand>
</feature>
<name>A0A3B3ZIV5_9GOBI</name>
<comment type="function">
    <text evidence="15">Plays a role in signal transduction by regulating the intracellular concentration of cyclic nucleotides. This phosphodiesterase catalyzes the specific hydrolysis of cGMP to 5'-GMP. Specifically regulates nitric-oxide-generated cGMP.</text>
</comment>
<accession>A0A3B3ZIV5</accession>
<dbReference type="InterPro" id="IPR003018">
    <property type="entry name" value="GAF"/>
</dbReference>
<dbReference type="SMART" id="SM00471">
    <property type="entry name" value="HDc"/>
    <property type="match status" value="1"/>
</dbReference>
<evidence type="ECO:0000256" key="4">
    <source>
        <dbReference type="ARBA" id="ARBA00022533"/>
    </source>
</evidence>
<feature type="active site" description="Proton donor" evidence="16">
    <location>
        <position position="508"/>
    </location>
</feature>
<comment type="cofactor">
    <cofactor evidence="2">
        <name>Zn(2+)</name>
        <dbReference type="ChEBI" id="CHEBI:29105"/>
    </cofactor>
</comment>
<keyword evidence="4" id="KW-0021">Allosteric enzyme</keyword>
<dbReference type="GO" id="GO:0007165">
    <property type="term" value="P:signal transduction"/>
    <property type="evidence" value="ECO:0007669"/>
    <property type="project" value="InterPro"/>
</dbReference>
<dbReference type="InterPro" id="IPR023088">
    <property type="entry name" value="PDEase"/>
</dbReference>
<dbReference type="FunFam" id="1.10.1300.10:FF:000003">
    <property type="entry name" value="Phosphodiesterase"/>
    <property type="match status" value="1"/>
</dbReference>
<evidence type="ECO:0000256" key="7">
    <source>
        <dbReference type="ARBA" id="ARBA00022723"/>
    </source>
</evidence>
<dbReference type="SUPFAM" id="SSF109604">
    <property type="entry name" value="HD-domain/PDEase-like"/>
    <property type="match status" value="1"/>
</dbReference>
<evidence type="ECO:0000256" key="20">
    <source>
        <dbReference type="SAM" id="MobiDB-lite"/>
    </source>
</evidence>
<evidence type="ECO:0000256" key="19">
    <source>
        <dbReference type="RuleBase" id="RU363067"/>
    </source>
</evidence>
<evidence type="ECO:0000256" key="1">
    <source>
        <dbReference type="ARBA" id="ARBA00001946"/>
    </source>
</evidence>
<dbReference type="InterPro" id="IPR029016">
    <property type="entry name" value="GAF-like_dom_sf"/>
</dbReference>
<comment type="cofactor">
    <cofactor evidence="1">
        <name>Mg(2+)</name>
        <dbReference type="ChEBI" id="CHEBI:18420"/>
    </cofactor>
</comment>
<comment type="cofactor">
    <cofactor evidence="19">
        <name>a divalent metal cation</name>
        <dbReference type="ChEBI" id="CHEBI:60240"/>
    </cofactor>
    <text evidence="19">Binds 2 divalent metal cations per subunit. Site 1 may preferentially bind zinc ions, while site 2 has a preference for magnesium and/or manganese ions.</text>
</comment>
<keyword evidence="8" id="KW-0677">Repeat</keyword>
<dbReference type="AlphaFoldDB" id="A0A3B3ZIV5"/>
<feature type="compositionally biased region" description="Polar residues" evidence="20">
    <location>
        <begin position="16"/>
        <end position="38"/>
    </location>
</feature>
<feature type="binding site" evidence="18">
    <location>
        <position position="549"/>
    </location>
    <ligand>
        <name>Zn(2+)</name>
        <dbReference type="ChEBI" id="CHEBI:29105"/>
        <label>1</label>
    </ligand>
</feature>
<dbReference type="PROSITE" id="PS00126">
    <property type="entry name" value="PDEASE_I_1"/>
    <property type="match status" value="1"/>
</dbReference>
<dbReference type="CDD" id="cd00077">
    <property type="entry name" value="HDc"/>
    <property type="match status" value="1"/>
</dbReference>
<evidence type="ECO:0000256" key="9">
    <source>
        <dbReference type="ARBA" id="ARBA00022741"/>
    </source>
</evidence>
<keyword evidence="5" id="KW-0140">cGMP</keyword>
<dbReference type="InterPro" id="IPR003607">
    <property type="entry name" value="HD/PDEase_dom"/>
</dbReference>
<dbReference type="Ensembl" id="ENSPMGT00000004785.1">
    <property type="protein sequence ID" value="ENSPMGP00000004505.1"/>
    <property type="gene ID" value="ENSPMGG00000003814.1"/>
</dbReference>
<dbReference type="PRINTS" id="PR00387">
    <property type="entry name" value="PDIESTERASE1"/>
</dbReference>
<feature type="domain" description="PDEase" evidence="21">
    <location>
        <begin position="431"/>
        <end position="745"/>
    </location>
</feature>
<evidence type="ECO:0000256" key="15">
    <source>
        <dbReference type="ARBA" id="ARBA00059501"/>
    </source>
</evidence>
<evidence type="ECO:0000313" key="23">
    <source>
        <dbReference type="Proteomes" id="UP000261520"/>
    </source>
</evidence>
<feature type="binding site" evidence="18">
    <location>
        <position position="649"/>
    </location>
    <ligand>
        <name>Zn(2+)</name>
        <dbReference type="ChEBI" id="CHEBI:29105"/>
        <label>1</label>
    </ligand>
</feature>
<evidence type="ECO:0000256" key="16">
    <source>
        <dbReference type="PIRSR" id="PIRSR623088-1"/>
    </source>
</evidence>
<sequence length="754" mass="85615">MVNAWFAERVHNIQHPSSTSVKDSPPQQRSHQPSTDPVTTCMRGGEGDRCARLLELVKEVSSHLDVTALCHKIFLHINELIAADRYSLFLVGEDSSNTKFLVSRLFDVAEGSTLEESCSSSIRLEWNKGIVGHVAATGQPLNIKNAYEDPRFNAEVDLITGYKTQSILCLPIKNHRDEVVGVAQAINKKCGEDGAFTEQDEKDFSAYLAFSGIVLHNAQLYETSQLENRRNQVLLDLASLIFEEQQCLEVLLRKIAGTIMSFMQAQACTVFIADEDSLNSFSSVFHMEYEELVDVMDVPKRDCDVGQINYMYAQCCKNTTQPLNISDVTKDQRFPWTSENPDHSNIKSLLCTPIWNSKKDKVIGVCQLVNKMDEASGSVRAFNRNDEQFLEAFAIFCGLGIQNTQMYETVERAMAKQEVTLEVLSYHASASEEETRELQVATIPSAQSLKLLDFSFSDFDLSDTETTLGAIRMFVDLNLVQNFQMKYTNLCQWILSVKKNYRKNVAYHNWRHAFNTAQCMFALLKSGRLQNNLSDLEILALMIATLSHDLDHRGVNNSYIQRSEHPLAQLYCHSTMEHHHFDQCLMILNSPGNQILCGLSLDEYKATLKMIERAILATDLALYMKRRGEFFELTKNSQFVLSMLMTACDISAITKPWPVQKRIAELVATEFFEQGDKEREELKIEPSDLMNREKRDKIPSMQVSFIDAICTQLYETLVGMSEHCSPLLEGCQRNRQHWKHLAEECEKGLVNGLV</sequence>
<evidence type="ECO:0000256" key="10">
    <source>
        <dbReference type="ARBA" id="ARBA00022801"/>
    </source>
</evidence>
<dbReference type="STRING" id="409849.ENSPMGP00000004505"/>
<evidence type="ECO:0000259" key="21">
    <source>
        <dbReference type="PROSITE" id="PS51845"/>
    </source>
</evidence>
<evidence type="ECO:0000256" key="17">
    <source>
        <dbReference type="PIRSR" id="PIRSR623088-2"/>
    </source>
</evidence>
<evidence type="ECO:0000256" key="14">
    <source>
        <dbReference type="ARBA" id="ARBA00037913"/>
    </source>
</evidence>
<feature type="binding site" evidence="17">
    <location>
        <position position="702"/>
    </location>
    <ligand>
        <name>AMP</name>
        <dbReference type="ChEBI" id="CHEBI:456215"/>
    </ligand>
</feature>
<keyword evidence="7 18" id="KW-0479">Metal-binding</keyword>
<comment type="pathway">
    <text evidence="14">Purine metabolism; 3',5'-cyclic GMP degradation; GMP from 3',5'-cyclic GMP: step 1/1.</text>
</comment>
<keyword evidence="11" id="KW-0862">Zinc</keyword>
<dbReference type="SUPFAM" id="SSF55781">
    <property type="entry name" value="GAF domain-like"/>
    <property type="match status" value="2"/>
</dbReference>
<keyword evidence="9" id="KW-0547">Nucleotide-binding</keyword>
<evidence type="ECO:0000256" key="18">
    <source>
        <dbReference type="PIRSR" id="PIRSR623088-3"/>
    </source>
</evidence>